<comment type="caution">
    <text evidence="1">The sequence shown here is derived from an EMBL/GenBank/DDBJ whole genome shotgun (WGS) entry which is preliminary data.</text>
</comment>
<reference evidence="1 2" key="1">
    <citation type="submission" date="2013-07" db="EMBL/GenBank/DDBJ databases">
        <title>Thalassospira permensis NBRC 106175 Genome Sequencing.</title>
        <authorList>
            <person name="Lai Q."/>
            <person name="Shao Z."/>
        </authorList>
    </citation>
    <scope>NUCLEOTIDE SEQUENCE [LARGE SCALE GENOMIC DNA]</scope>
    <source>
        <strain evidence="1 2">NBRC 106175</strain>
    </source>
</reference>
<dbReference type="Proteomes" id="UP000027463">
    <property type="component" value="Unassembled WGS sequence"/>
</dbReference>
<name>A0ABR4TQY0_9PROT</name>
<sequence length="36" mass="3971">MSQTFPVWDLASGLPDVFGFYRSIKAGSCFEIGTNK</sequence>
<evidence type="ECO:0000313" key="1">
    <source>
        <dbReference type="EMBL" id="KEO58114.1"/>
    </source>
</evidence>
<accession>A0ABR4TQY0</accession>
<dbReference type="EMBL" id="AUNC01000010">
    <property type="protein sequence ID" value="KEO58114.1"/>
    <property type="molecule type" value="Genomic_DNA"/>
</dbReference>
<protein>
    <submittedName>
        <fullName evidence="1">Uncharacterized protein</fullName>
    </submittedName>
</protein>
<gene>
    <name evidence="1" type="ORF">SMB34_15560</name>
</gene>
<organism evidence="1 2">
    <name type="scientific">Thalassospira permensis NBRC 106175</name>
    <dbReference type="NCBI Taxonomy" id="1353532"/>
    <lineage>
        <taxon>Bacteria</taxon>
        <taxon>Pseudomonadati</taxon>
        <taxon>Pseudomonadota</taxon>
        <taxon>Alphaproteobacteria</taxon>
        <taxon>Rhodospirillales</taxon>
        <taxon>Thalassospiraceae</taxon>
        <taxon>Thalassospira</taxon>
    </lineage>
</organism>
<evidence type="ECO:0000313" key="2">
    <source>
        <dbReference type="Proteomes" id="UP000027463"/>
    </source>
</evidence>
<proteinExistence type="predicted"/>
<keyword evidence="2" id="KW-1185">Reference proteome</keyword>